<keyword evidence="3" id="KW-1185">Reference proteome</keyword>
<dbReference type="PROSITE" id="PS51379">
    <property type="entry name" value="4FE4S_FER_2"/>
    <property type="match status" value="1"/>
</dbReference>
<evidence type="ECO:0000313" key="3">
    <source>
        <dbReference type="Proteomes" id="UP000184038"/>
    </source>
</evidence>
<dbReference type="STRING" id="1120996.SAMN02746066_02868"/>
<protein>
    <submittedName>
        <fullName evidence="2">Epoxyqueuosine reductase QueG (Queuosine biosynthesis)</fullName>
    </submittedName>
</protein>
<dbReference type="PANTHER" id="PTHR42827">
    <property type="entry name" value="IRON-SULFUR CLUSTER-BINDING PROTEIN-RELATED"/>
    <property type="match status" value="1"/>
</dbReference>
<dbReference type="PANTHER" id="PTHR42827:SF1">
    <property type="entry name" value="IRON-SULFUR CLUSTER-BINDING PROTEIN"/>
    <property type="match status" value="1"/>
</dbReference>
<dbReference type="Proteomes" id="UP000184038">
    <property type="component" value="Unassembled WGS sequence"/>
</dbReference>
<reference evidence="2 3" key="1">
    <citation type="submission" date="2016-11" db="EMBL/GenBank/DDBJ databases">
        <authorList>
            <person name="Jaros S."/>
            <person name="Januszkiewicz K."/>
            <person name="Wedrychowicz H."/>
        </authorList>
    </citation>
    <scope>NUCLEOTIDE SEQUENCE [LARGE SCALE GENOMIC DNA]</scope>
    <source>
        <strain evidence="2 3">DSM 15930</strain>
    </source>
</reference>
<organism evidence="2 3">
    <name type="scientific">Anaerosporobacter mobilis DSM 15930</name>
    <dbReference type="NCBI Taxonomy" id="1120996"/>
    <lineage>
        <taxon>Bacteria</taxon>
        <taxon>Bacillati</taxon>
        <taxon>Bacillota</taxon>
        <taxon>Clostridia</taxon>
        <taxon>Lachnospirales</taxon>
        <taxon>Lachnospiraceae</taxon>
        <taxon>Anaerosporobacter</taxon>
    </lineage>
</organism>
<evidence type="ECO:0000313" key="2">
    <source>
        <dbReference type="EMBL" id="SHM67371.1"/>
    </source>
</evidence>
<gene>
    <name evidence="2" type="ORF">SAMN02746066_02868</name>
</gene>
<name>A0A1M7KPE1_9FIRM</name>
<dbReference type="EMBL" id="FRCP01000014">
    <property type="protein sequence ID" value="SHM67371.1"/>
    <property type="molecule type" value="Genomic_DNA"/>
</dbReference>
<proteinExistence type="predicted"/>
<evidence type="ECO:0000259" key="1">
    <source>
        <dbReference type="PROSITE" id="PS51379"/>
    </source>
</evidence>
<dbReference type="RefSeq" id="WP_242952548.1">
    <property type="nucleotide sequence ID" value="NZ_FRCP01000014.1"/>
</dbReference>
<feature type="domain" description="4Fe-4S ferredoxin-type" evidence="1">
    <location>
        <begin position="172"/>
        <end position="207"/>
    </location>
</feature>
<dbReference type="AlphaFoldDB" id="A0A1M7KPE1"/>
<dbReference type="InterPro" id="IPR017896">
    <property type="entry name" value="4Fe4S_Fe-S-bd"/>
</dbReference>
<sequence>MNKEYNGNEAARDIVFSNVSKEYLRKIILDYGAQVCGFADIERFEDAPKGSHPCDIYSDCKSVVAFGVSLPKGLYMVDSRLIYGHFYDDVCNKVNEIAYKIALLMEKEYGAIAVPIPADGPYEYWDTKNLDGRGWLSMKHVAVQAGLGTLGKNTLFLNQLYGNRLTVGCVLTNIVVNPDSYAEPVCLPNCNECVTNCPSGALHVGSAAQSECRMKAYGKGEKEFNTVDCYRCRTVCPMRFGACVI</sequence>
<accession>A0A1M7KPE1</accession>